<dbReference type="InterPro" id="IPR036864">
    <property type="entry name" value="Zn2-C6_fun-type_DNA-bd_sf"/>
</dbReference>
<dbReference type="SMART" id="SM00066">
    <property type="entry name" value="GAL4"/>
    <property type="match status" value="1"/>
</dbReference>
<feature type="domain" description="Zn(2)-C6 fungal-type" evidence="5">
    <location>
        <begin position="9"/>
        <end position="37"/>
    </location>
</feature>
<evidence type="ECO:0000259" key="5">
    <source>
        <dbReference type="PROSITE" id="PS50048"/>
    </source>
</evidence>
<dbReference type="InterPro" id="IPR053175">
    <property type="entry name" value="DHMBA_Reg_Transcription_Factor"/>
</dbReference>
<dbReference type="EMBL" id="JAPVEB010000008">
    <property type="protein sequence ID" value="KAJ5260414.1"/>
    <property type="molecule type" value="Genomic_DNA"/>
</dbReference>
<dbReference type="CDD" id="cd00067">
    <property type="entry name" value="GAL4"/>
    <property type="match status" value="1"/>
</dbReference>
<dbReference type="InterPro" id="IPR001138">
    <property type="entry name" value="Zn2Cys6_DnaBD"/>
</dbReference>
<proteinExistence type="predicted"/>
<keyword evidence="7" id="KW-1185">Reference proteome</keyword>
<comment type="caution">
    <text evidence="6">The sequence shown here is derived from an EMBL/GenBank/DDBJ whole genome shotgun (WGS) entry which is preliminary data.</text>
</comment>
<dbReference type="PANTHER" id="PTHR38791">
    <property type="entry name" value="ZN(II)2CYS6 TRANSCRIPTION FACTOR (EUROFUNG)-RELATED-RELATED"/>
    <property type="match status" value="1"/>
</dbReference>
<accession>A0ABQ8W8Z1</accession>
<sequence length="571" mass="64575">MVNRGRSGGCVTCKQRRIKCDETKPECQACHRLKLRCGGYENKYALKFKDQNHKFFNEYVGSRSRGVIKFARPGRSSESDVQHRNISTALTSRPSEPDTAVPFYLSHYASMGRDMGSTRGFLELLIPAYRSERDESALSLAVSALASEILSLWRQDPSSFRSPRKSYSRAIARLRSAIQDPIERGQPATILAVLVLQTYENASAIYDLRRVSTTHHNGATSLLSSLDSYNMDVIMRAYLRKFMLHTEVSTAIRQKKPLKSIAYSWFESEELMAAPQNPSSDLDAIGASVAELQASHTQFVRQGALSTSLGPFLKEWMAHAKRVNAELLKWSENVPHHWRPVRLISSRDIDSSIPTYQSICEVYPSCQIASIWNLWRVQRLLLAKLMLESLDGWSNMGCHGKAFYCLTDVSDCQQTVQEEVDSVCYSIPFYLGNRTTRSNLSDFTDPMVRLPSQYIWKEGTRLDRNGLEAGLSIEDHRRHVIAQGPWRAMHPLSHLLTLFSEGHSEMMPQFPRSGQREWIRDQFLRVAKLLHLPSESGNHTEGSESTKATTDYNAGYLARGIRKGAILMSGP</sequence>
<dbReference type="SUPFAM" id="SSF57701">
    <property type="entry name" value="Zn2/Cys6 DNA-binding domain"/>
    <property type="match status" value="1"/>
</dbReference>
<dbReference type="PROSITE" id="PS00463">
    <property type="entry name" value="ZN2_CY6_FUNGAL_1"/>
    <property type="match status" value="1"/>
</dbReference>
<organism evidence="6 7">
    <name type="scientific">Penicillium chrysogenum</name>
    <name type="common">Penicillium notatum</name>
    <dbReference type="NCBI Taxonomy" id="5076"/>
    <lineage>
        <taxon>Eukaryota</taxon>
        <taxon>Fungi</taxon>
        <taxon>Dikarya</taxon>
        <taxon>Ascomycota</taxon>
        <taxon>Pezizomycotina</taxon>
        <taxon>Eurotiomycetes</taxon>
        <taxon>Eurotiomycetidae</taxon>
        <taxon>Eurotiales</taxon>
        <taxon>Aspergillaceae</taxon>
        <taxon>Penicillium</taxon>
        <taxon>Penicillium chrysogenum species complex</taxon>
    </lineage>
</organism>
<evidence type="ECO:0000256" key="4">
    <source>
        <dbReference type="ARBA" id="ARBA00023242"/>
    </source>
</evidence>
<keyword evidence="2" id="KW-0238">DNA-binding</keyword>
<dbReference type="Proteomes" id="UP001220256">
    <property type="component" value="Unassembled WGS sequence"/>
</dbReference>
<evidence type="ECO:0000313" key="6">
    <source>
        <dbReference type="EMBL" id="KAJ5260414.1"/>
    </source>
</evidence>
<name>A0ABQ8W8Z1_PENCH</name>
<keyword evidence="3" id="KW-0804">Transcription</keyword>
<evidence type="ECO:0000256" key="3">
    <source>
        <dbReference type="ARBA" id="ARBA00023163"/>
    </source>
</evidence>
<reference evidence="6 7" key="1">
    <citation type="journal article" date="2023" name="IMA Fungus">
        <title>Comparative genomic study of the Penicillium genus elucidates a diverse pangenome and 15 lateral gene transfer events.</title>
        <authorList>
            <person name="Petersen C."/>
            <person name="Sorensen T."/>
            <person name="Nielsen M.R."/>
            <person name="Sondergaard T.E."/>
            <person name="Sorensen J.L."/>
            <person name="Fitzpatrick D.A."/>
            <person name="Frisvad J.C."/>
            <person name="Nielsen K.L."/>
        </authorList>
    </citation>
    <scope>NUCLEOTIDE SEQUENCE [LARGE SCALE GENOMIC DNA]</scope>
    <source>
        <strain evidence="6 7">IBT 3361</strain>
    </source>
</reference>
<dbReference type="PROSITE" id="PS50048">
    <property type="entry name" value="ZN2_CY6_FUNGAL_2"/>
    <property type="match status" value="1"/>
</dbReference>
<evidence type="ECO:0000256" key="1">
    <source>
        <dbReference type="ARBA" id="ARBA00023015"/>
    </source>
</evidence>
<dbReference type="Pfam" id="PF00172">
    <property type="entry name" value="Zn_clus"/>
    <property type="match status" value="1"/>
</dbReference>
<keyword evidence="1" id="KW-0805">Transcription regulation</keyword>
<gene>
    <name evidence="6" type="ORF">N7505_009795</name>
</gene>
<evidence type="ECO:0000256" key="2">
    <source>
        <dbReference type="ARBA" id="ARBA00023125"/>
    </source>
</evidence>
<keyword evidence="4" id="KW-0539">Nucleus</keyword>
<dbReference type="Gene3D" id="4.10.240.10">
    <property type="entry name" value="Zn(2)-C6 fungal-type DNA-binding domain"/>
    <property type="match status" value="1"/>
</dbReference>
<protein>
    <recommendedName>
        <fullName evidence="5">Zn(2)-C6 fungal-type domain-containing protein</fullName>
    </recommendedName>
</protein>
<evidence type="ECO:0000313" key="7">
    <source>
        <dbReference type="Proteomes" id="UP001220256"/>
    </source>
</evidence>